<evidence type="ECO:0000256" key="8">
    <source>
        <dbReference type="SAM" id="MobiDB-lite"/>
    </source>
</evidence>
<feature type="domain" description="Sororin-like middle region" evidence="9">
    <location>
        <begin position="433"/>
        <end position="506"/>
    </location>
</feature>
<keyword evidence="4" id="KW-0132">Cell division</keyword>
<evidence type="ECO:0000259" key="9">
    <source>
        <dbReference type="Pfam" id="PF09666"/>
    </source>
</evidence>
<evidence type="ECO:0000313" key="10">
    <source>
        <dbReference type="EMBL" id="ALC45819.1"/>
    </source>
</evidence>
<feature type="compositionally biased region" description="Basic and acidic residues" evidence="8">
    <location>
        <begin position="369"/>
        <end position="380"/>
    </location>
</feature>
<evidence type="ECO:0000256" key="4">
    <source>
        <dbReference type="ARBA" id="ARBA00022618"/>
    </source>
</evidence>
<evidence type="ECO:0000256" key="5">
    <source>
        <dbReference type="ARBA" id="ARBA00022776"/>
    </source>
</evidence>
<dbReference type="Proteomes" id="UP000494163">
    <property type="component" value="Chromosome 3R"/>
</dbReference>
<dbReference type="Pfam" id="PF09666">
    <property type="entry name" value="Sororin_middle"/>
    <property type="match status" value="2"/>
</dbReference>
<keyword evidence="3" id="KW-0158">Chromosome</keyword>
<feature type="region of interest" description="Disordered" evidence="8">
    <location>
        <begin position="310"/>
        <end position="337"/>
    </location>
</feature>
<dbReference type="GO" id="GO:0005634">
    <property type="term" value="C:nucleus"/>
    <property type="evidence" value="ECO:0007669"/>
    <property type="project" value="UniProtKB-SubCell"/>
</dbReference>
<evidence type="ECO:0000313" key="11">
    <source>
        <dbReference type="Proteomes" id="UP000494163"/>
    </source>
</evidence>
<keyword evidence="5" id="KW-0498">Mitosis</keyword>
<dbReference type="OMA" id="NSTMYVP"/>
<evidence type="ECO:0000256" key="3">
    <source>
        <dbReference type="ARBA" id="ARBA00022454"/>
    </source>
</evidence>
<feature type="region of interest" description="Disordered" evidence="8">
    <location>
        <begin position="584"/>
        <end position="609"/>
    </location>
</feature>
<name>A0A0M3QXG3_DROBS</name>
<evidence type="ECO:0000256" key="7">
    <source>
        <dbReference type="ARBA" id="ARBA00023306"/>
    </source>
</evidence>
<dbReference type="InterPro" id="IPR057261">
    <property type="entry name" value="Sororin-like_M"/>
</dbReference>
<feature type="region of interest" description="Disordered" evidence="8">
    <location>
        <begin position="95"/>
        <end position="125"/>
    </location>
</feature>
<proteinExistence type="predicted"/>
<feature type="domain" description="Sororin-like middle region" evidence="9">
    <location>
        <begin position="323"/>
        <end position="425"/>
    </location>
</feature>
<feature type="region of interest" description="Disordered" evidence="8">
    <location>
        <begin position="368"/>
        <end position="400"/>
    </location>
</feature>
<gene>
    <name evidence="10" type="ORF">Dbus_chr3Rg569</name>
</gene>
<evidence type="ECO:0000256" key="6">
    <source>
        <dbReference type="ARBA" id="ARBA00023242"/>
    </source>
</evidence>
<feature type="compositionally biased region" description="Acidic residues" evidence="8">
    <location>
        <begin position="587"/>
        <end position="597"/>
    </location>
</feature>
<protein>
    <submittedName>
        <fullName evidence="10">Dmt</fullName>
    </submittedName>
</protein>
<dbReference type="GO" id="GO:0051301">
    <property type="term" value="P:cell division"/>
    <property type="evidence" value="ECO:0007669"/>
    <property type="project" value="UniProtKB-KW"/>
</dbReference>
<sequence>EEPYRFFHRDQPPTRTRSSVTRDVYNFLTQFGEENSISDHQPDVAADIIKKMVDDGRANLVSLKNGKWRTHAVKKKKRRPIGKRKQCSLQSIAEKEKSMPEVAAKKRMPTDQRPLSPIYEPEVGTDDDHAAEQQFVAPATPQPLTRDSVSNNAHRTLPEGAYSPFARSLLINRAHDSLEKRRHLVTMAQQIISTPLPRKSVNLTANNKTAISPIISADSNDIRKKSNRISPWRVSDETKLPNTFVFGLNTSHSPSYSSDHIPKRHVYLPEDLPSNDSNSENLPPLPEIVSFNNENEPPLAAAELTLIGQNDSNGENLPPLPEISSFNNENENSENLLQKPNVRRTLQPRVPFKDITILEVQELSPWKNKAAEKSHSRFDETTNDNGAAHSPTKPHLNPSRLSRNLFGFEEFLSLQENKSHMDEATNGNGAAYSPTNLHQNSAIHLNQKKQSRNLFGFEEFLSSQEDESYMAPHDASQNVTLHEKLHRLKELRPTEQELPQVSKAAMPNAFNDALNTRQRNIKDMLCSTMLPVRPNIAPAANESAGLFTDFENSNATFDRTLVRRTYVREQPKRKRKQRVKLLFIDTDSSDNEQDSNEDSPVKRAPPHKRLKDIQHEQELQQFITSFNQECAEVEKFPVIIE</sequence>
<evidence type="ECO:0000256" key="1">
    <source>
        <dbReference type="ARBA" id="ARBA00004123"/>
    </source>
</evidence>
<keyword evidence="11" id="KW-1185">Reference proteome</keyword>
<organism evidence="10 11">
    <name type="scientific">Drosophila busckii</name>
    <name type="common">Fruit fly</name>
    <dbReference type="NCBI Taxonomy" id="30019"/>
    <lineage>
        <taxon>Eukaryota</taxon>
        <taxon>Metazoa</taxon>
        <taxon>Ecdysozoa</taxon>
        <taxon>Arthropoda</taxon>
        <taxon>Hexapoda</taxon>
        <taxon>Insecta</taxon>
        <taxon>Pterygota</taxon>
        <taxon>Neoptera</taxon>
        <taxon>Endopterygota</taxon>
        <taxon>Diptera</taxon>
        <taxon>Brachycera</taxon>
        <taxon>Muscomorpha</taxon>
        <taxon>Ephydroidea</taxon>
        <taxon>Drosophilidae</taxon>
        <taxon>Drosophila</taxon>
    </lineage>
</organism>
<dbReference type="EMBL" id="CP012526">
    <property type="protein sequence ID" value="ALC45819.1"/>
    <property type="molecule type" value="Genomic_DNA"/>
</dbReference>
<feature type="compositionally biased region" description="Low complexity" evidence="8">
    <location>
        <begin position="324"/>
        <end position="335"/>
    </location>
</feature>
<dbReference type="AlphaFoldDB" id="A0A0M3QXG3"/>
<evidence type="ECO:0000256" key="2">
    <source>
        <dbReference type="ARBA" id="ARBA00004286"/>
    </source>
</evidence>
<dbReference type="OrthoDB" id="8028148at2759"/>
<comment type="subcellular location">
    <subcellularLocation>
        <location evidence="2">Chromosome</location>
    </subcellularLocation>
    <subcellularLocation>
        <location evidence="1">Nucleus</location>
    </subcellularLocation>
</comment>
<accession>A0A0M3QXG3</accession>
<reference evidence="10 11" key="1">
    <citation type="submission" date="2015-08" db="EMBL/GenBank/DDBJ databases">
        <title>Ancestral chromatin configuration constrains chromatin evolution on differentiating sex chromosomes in Drosophila.</title>
        <authorList>
            <person name="Zhou Q."/>
            <person name="Bachtrog D."/>
        </authorList>
    </citation>
    <scope>NUCLEOTIDE SEQUENCE [LARGE SCALE GENOMIC DNA]</scope>
    <source>
        <tissue evidence="10">Whole larvae</tissue>
    </source>
</reference>
<keyword evidence="7" id="KW-0131">Cell cycle</keyword>
<keyword evidence="6" id="KW-0539">Nucleus</keyword>
<feature type="non-terminal residue" evidence="10">
    <location>
        <position position="1"/>
    </location>
</feature>
<dbReference type="GO" id="GO:0005694">
    <property type="term" value="C:chromosome"/>
    <property type="evidence" value="ECO:0007669"/>
    <property type="project" value="UniProtKB-SubCell"/>
</dbReference>